<evidence type="ECO:0000256" key="1">
    <source>
        <dbReference type="SAM" id="MobiDB-lite"/>
    </source>
</evidence>
<reference evidence="2 3" key="1">
    <citation type="journal article" date="2019" name="Environ. Microbiol.">
        <title>At the nexus of three kingdoms: the genome of the mycorrhizal fungus Gigaspora margarita provides insights into plant, endobacterial and fungal interactions.</title>
        <authorList>
            <person name="Venice F."/>
            <person name="Ghignone S."/>
            <person name="Salvioli di Fossalunga A."/>
            <person name="Amselem J."/>
            <person name="Novero M."/>
            <person name="Xianan X."/>
            <person name="Sedzielewska Toro K."/>
            <person name="Morin E."/>
            <person name="Lipzen A."/>
            <person name="Grigoriev I.V."/>
            <person name="Henrissat B."/>
            <person name="Martin F.M."/>
            <person name="Bonfante P."/>
        </authorList>
    </citation>
    <scope>NUCLEOTIDE SEQUENCE [LARGE SCALE GENOMIC DNA]</scope>
    <source>
        <strain evidence="2 3">BEG34</strain>
    </source>
</reference>
<dbReference type="AlphaFoldDB" id="A0A8H3X9J5"/>
<proteinExistence type="predicted"/>
<feature type="compositionally biased region" description="Low complexity" evidence="1">
    <location>
        <begin position="1"/>
        <end position="19"/>
    </location>
</feature>
<feature type="compositionally biased region" description="Polar residues" evidence="1">
    <location>
        <begin position="45"/>
        <end position="79"/>
    </location>
</feature>
<name>A0A8H3X9J5_GIGMA</name>
<dbReference type="EMBL" id="WTPW01001469">
    <property type="protein sequence ID" value="KAF0433596.1"/>
    <property type="molecule type" value="Genomic_DNA"/>
</dbReference>
<accession>A0A8H3X9J5</accession>
<evidence type="ECO:0000313" key="2">
    <source>
        <dbReference type="EMBL" id="KAF0433596.1"/>
    </source>
</evidence>
<evidence type="ECO:0000313" key="3">
    <source>
        <dbReference type="Proteomes" id="UP000439903"/>
    </source>
</evidence>
<dbReference type="Proteomes" id="UP000439903">
    <property type="component" value="Unassembled WGS sequence"/>
</dbReference>
<gene>
    <name evidence="2" type="ORF">F8M41_005023</name>
</gene>
<comment type="caution">
    <text evidence="2">The sequence shown here is derived from an EMBL/GenBank/DDBJ whole genome shotgun (WGS) entry which is preliminary data.</text>
</comment>
<protein>
    <submittedName>
        <fullName evidence="2">Uncharacterized protein</fullName>
    </submittedName>
</protein>
<sequence>MLCHTLTSYTTRSDTTSFSNGTTPLSNIHLKNASHGTHNGERYPGTTTGPNQDQQHMNTLTTTSSQPSDMLTTLQNPHQ</sequence>
<keyword evidence="3" id="KW-1185">Reference proteome</keyword>
<feature type="region of interest" description="Disordered" evidence="1">
    <location>
        <begin position="1"/>
        <end position="79"/>
    </location>
</feature>
<organism evidence="2 3">
    <name type="scientific">Gigaspora margarita</name>
    <dbReference type="NCBI Taxonomy" id="4874"/>
    <lineage>
        <taxon>Eukaryota</taxon>
        <taxon>Fungi</taxon>
        <taxon>Fungi incertae sedis</taxon>
        <taxon>Mucoromycota</taxon>
        <taxon>Glomeromycotina</taxon>
        <taxon>Glomeromycetes</taxon>
        <taxon>Diversisporales</taxon>
        <taxon>Gigasporaceae</taxon>
        <taxon>Gigaspora</taxon>
    </lineage>
</organism>